<dbReference type="Proteomes" id="UP000034872">
    <property type="component" value="Unassembled WGS sequence"/>
</dbReference>
<evidence type="ECO:0000313" key="5">
    <source>
        <dbReference type="EMBL" id="KKG99240.1"/>
    </source>
</evidence>
<dbReference type="EMBL" id="JJPP01000147">
    <property type="protein sequence ID" value="KKG76710.1"/>
    <property type="molecule type" value="Genomic_DNA"/>
</dbReference>
<dbReference type="EMBL" id="JJOS01000097">
    <property type="protein sequence ID" value="KKG00824.1"/>
    <property type="molecule type" value="Genomic_DNA"/>
</dbReference>
<evidence type="ECO:0000313" key="3">
    <source>
        <dbReference type="EMBL" id="KKG69566.1"/>
    </source>
</evidence>
<evidence type="ECO:0000313" key="10">
    <source>
        <dbReference type="Proteomes" id="UP000033933"/>
    </source>
</evidence>
<keyword evidence="14" id="KW-1185">Reference proteome</keyword>
<dbReference type="Proteomes" id="UP000034817">
    <property type="component" value="Unassembled WGS sequence"/>
</dbReference>
<evidence type="ECO:0000313" key="9">
    <source>
        <dbReference type="EMBL" id="KKH92846.1"/>
    </source>
</evidence>
<dbReference type="EMBL" id="JJPC01000011">
    <property type="protein sequence ID" value="KKG37976.1"/>
    <property type="molecule type" value="Genomic_DNA"/>
</dbReference>
<evidence type="ECO:0000313" key="12">
    <source>
        <dbReference type="Proteomes" id="UP000034253"/>
    </source>
</evidence>
<dbReference type="Proteomes" id="UP000034758">
    <property type="component" value="Unassembled WGS sequence"/>
</dbReference>
<evidence type="ECO:0000313" key="13">
    <source>
        <dbReference type="Proteomes" id="UP000034298"/>
    </source>
</evidence>
<comment type="caution">
    <text evidence="2">The sequence shown here is derived from an EMBL/GenBank/DDBJ whole genome shotgun (WGS) entry which is preliminary data.</text>
</comment>
<dbReference type="EMBL" id="JJQM01000111">
    <property type="protein sequence ID" value="KKH53721.1"/>
    <property type="molecule type" value="Genomic_DNA"/>
</dbReference>
<evidence type="ECO:0000313" key="6">
    <source>
        <dbReference type="EMBL" id="KKH39707.1"/>
    </source>
</evidence>
<dbReference type="Proteomes" id="UP000034578">
    <property type="component" value="Unassembled WGS sequence"/>
</dbReference>
<evidence type="ECO:0000313" key="11">
    <source>
        <dbReference type="Proteomes" id="UP000034232"/>
    </source>
</evidence>
<evidence type="ECO:0000313" key="15">
    <source>
        <dbReference type="Proteomes" id="UP000034758"/>
    </source>
</evidence>
<dbReference type="Proteomes" id="UP000034253">
    <property type="component" value="Unassembled WGS sequence"/>
</dbReference>
<evidence type="ECO:0000313" key="4">
    <source>
        <dbReference type="EMBL" id="KKG76710.1"/>
    </source>
</evidence>
<gene>
    <name evidence="2" type="ORF">DU30_14625</name>
    <name evidence="3" type="ORF">DU43_01205</name>
    <name evidence="1" type="ORF">DU47_14175</name>
    <name evidence="6" type="ORF">DU54_11290</name>
    <name evidence="4" type="ORF">DU55_12970</name>
    <name evidence="5" type="ORF">DU56_13825</name>
    <name evidence="7" type="ORF">DU76_12410</name>
    <name evidence="9" type="ORF">DU84_18740</name>
    <name evidence="8" type="ORF">DU87_12620</name>
</gene>
<dbReference type="Proteomes" id="UP000033933">
    <property type="component" value="Unassembled WGS sequence"/>
</dbReference>
<reference evidence="10 11" key="1">
    <citation type="journal article" date="2015" name="ISME J.">
        <title>Genomic and phenotypic differentiation among Methanosarcina mazei populations from Columbia River sediment.</title>
        <authorList>
            <person name="Youngblut N.D."/>
            <person name="Wirth J.S."/>
            <person name="Henriksen J.R."/>
            <person name="Smith M."/>
            <person name="Simon H."/>
            <person name="Metcalf W.W."/>
            <person name="Whitaker R.J."/>
        </authorList>
    </citation>
    <scope>NUCLEOTIDE SEQUENCE [LARGE SCALE GENOMIC DNA]</scope>
    <source>
        <strain evidence="6 15">1.H.A.1A.1</strain>
        <strain evidence="7 11">1.H.A.2.3</strain>
        <strain evidence="8 10">1.H.M.0.1</strain>
        <strain evidence="9 17">1.H.T.2.1</strain>
        <strain evidence="1 14">2.F.A.2.4</strain>
        <strain evidence="2 13">3.F.A.1B.1</strain>
        <strain evidence="3">3.H.A.1A.1</strain>
        <strain evidence="4 16">3.H.A.2.4</strain>
        <strain evidence="5 12">3.H.M.1B.5</strain>
    </source>
</reference>
<dbReference type="EMBL" id="JJQQ01000112">
    <property type="protein sequence ID" value="KKH65848.1"/>
    <property type="molecule type" value="Genomic_DNA"/>
</dbReference>
<evidence type="ECO:0000313" key="7">
    <source>
        <dbReference type="EMBL" id="KKH53721.1"/>
    </source>
</evidence>
<protein>
    <submittedName>
        <fullName evidence="2">Uncharacterized protein</fullName>
    </submittedName>
</protein>
<evidence type="ECO:0000313" key="2">
    <source>
        <dbReference type="EMBL" id="KKG37976.1"/>
    </source>
</evidence>
<evidence type="ECO:0000313" key="16">
    <source>
        <dbReference type="Proteomes" id="UP000034817"/>
    </source>
</evidence>
<dbReference type="EMBL" id="JJPM01000275">
    <property type="protein sequence ID" value="KKG69566.1"/>
    <property type="molecule type" value="Genomic_DNA"/>
</dbReference>
<name>A0A0F8EE15_METMZ</name>
<dbReference type="AlphaFoldDB" id="A0A0F8EE15"/>
<dbReference type="EMBL" id="JJPW01000071">
    <property type="protein sequence ID" value="KKG99240.1"/>
    <property type="molecule type" value="Genomic_DNA"/>
</dbReference>
<proteinExistence type="predicted"/>
<dbReference type="Proteomes" id="UP000034232">
    <property type="component" value="Unassembled WGS sequence"/>
</dbReference>
<sequence length="68" mass="8147">MFQFYYFLRRENFSPENFLSENFLSENFLSENFLSENFLSEIFALYSLQLSMSTFVNVYLVATIEVSQ</sequence>
<evidence type="ECO:0000313" key="17">
    <source>
        <dbReference type="Proteomes" id="UP000034872"/>
    </source>
</evidence>
<dbReference type="EMBL" id="JJQG01000067">
    <property type="protein sequence ID" value="KKH39707.1"/>
    <property type="molecule type" value="Genomic_DNA"/>
</dbReference>
<evidence type="ECO:0000313" key="1">
    <source>
        <dbReference type="EMBL" id="KKG00824.1"/>
    </source>
</evidence>
<evidence type="ECO:0000313" key="14">
    <source>
        <dbReference type="Proteomes" id="UP000034578"/>
    </source>
</evidence>
<evidence type="ECO:0000313" key="8">
    <source>
        <dbReference type="EMBL" id="KKH65848.1"/>
    </source>
</evidence>
<organism evidence="2 13">
    <name type="scientific">Methanosarcina mazei</name>
    <name type="common">Methanosarcina frisia</name>
    <dbReference type="NCBI Taxonomy" id="2209"/>
    <lineage>
        <taxon>Archaea</taxon>
        <taxon>Methanobacteriati</taxon>
        <taxon>Methanobacteriota</taxon>
        <taxon>Stenosarchaea group</taxon>
        <taxon>Methanomicrobia</taxon>
        <taxon>Methanosarcinales</taxon>
        <taxon>Methanosarcinaceae</taxon>
        <taxon>Methanosarcina</taxon>
    </lineage>
</organism>
<dbReference type="Proteomes" id="UP000034298">
    <property type="component" value="Unassembled WGS sequence"/>
</dbReference>
<accession>A0A0F8EE15</accession>
<dbReference type="EMBL" id="JJQZ01000142">
    <property type="protein sequence ID" value="KKH92846.1"/>
    <property type="molecule type" value="Genomic_DNA"/>
</dbReference>